<comment type="caution">
    <text evidence="1">The sequence shown here is derived from an EMBL/GenBank/DDBJ whole genome shotgun (WGS) entry which is preliminary data.</text>
</comment>
<keyword evidence="2" id="KW-1185">Reference proteome</keyword>
<gene>
    <name evidence="1" type="ORF">ALECFALPRED_009576</name>
</gene>
<dbReference type="EMBL" id="CAJPDR010000073">
    <property type="protein sequence ID" value="CAF9914369.1"/>
    <property type="molecule type" value="Genomic_DNA"/>
</dbReference>
<sequence length="210" mass="24503">MSDKPHLLTLPMEIRCHIYSFIYLEDRIVGFLRPKSHYNQTALFLSCHQLNQETLEYYYGKNTFSLPLGQRFAMSDWRFLPRHFNLVKMLHLEADKFFWKSSSNSAKTSKHTRTCQRRLRKYLSAIFWANQGMLAPDLKTLIFADSVPTSCDSILWECDRNAETSKEKLRGYVGVFEKLHIGIGQVVVKIDQHDSPETDDEGDFLDISLD</sequence>
<dbReference type="AlphaFoldDB" id="A0A8H3EZP7"/>
<dbReference type="Proteomes" id="UP000664203">
    <property type="component" value="Unassembled WGS sequence"/>
</dbReference>
<proteinExistence type="predicted"/>
<dbReference type="OrthoDB" id="5373643at2759"/>
<reference evidence="1" key="1">
    <citation type="submission" date="2021-03" db="EMBL/GenBank/DDBJ databases">
        <authorList>
            <person name="Tagirdzhanova G."/>
        </authorList>
    </citation>
    <scope>NUCLEOTIDE SEQUENCE</scope>
</reference>
<evidence type="ECO:0008006" key="3">
    <source>
        <dbReference type="Google" id="ProtNLM"/>
    </source>
</evidence>
<evidence type="ECO:0000313" key="1">
    <source>
        <dbReference type="EMBL" id="CAF9914369.1"/>
    </source>
</evidence>
<protein>
    <recommendedName>
        <fullName evidence="3">F-box domain-containing protein</fullName>
    </recommendedName>
</protein>
<accession>A0A8H3EZP7</accession>
<evidence type="ECO:0000313" key="2">
    <source>
        <dbReference type="Proteomes" id="UP000664203"/>
    </source>
</evidence>
<organism evidence="1 2">
    <name type="scientific">Alectoria fallacina</name>
    <dbReference type="NCBI Taxonomy" id="1903189"/>
    <lineage>
        <taxon>Eukaryota</taxon>
        <taxon>Fungi</taxon>
        <taxon>Dikarya</taxon>
        <taxon>Ascomycota</taxon>
        <taxon>Pezizomycotina</taxon>
        <taxon>Lecanoromycetes</taxon>
        <taxon>OSLEUM clade</taxon>
        <taxon>Lecanoromycetidae</taxon>
        <taxon>Lecanorales</taxon>
        <taxon>Lecanorineae</taxon>
        <taxon>Parmeliaceae</taxon>
        <taxon>Alectoria</taxon>
    </lineage>
</organism>
<name>A0A8H3EZP7_9LECA</name>